<protein>
    <submittedName>
        <fullName evidence="1">SRPBCC domain-containing protein</fullName>
    </submittedName>
</protein>
<proteinExistence type="predicted"/>
<sequence>MTTSDFTKTLLVDQTAGEVFKAINDVRGWWSEDFEGDSQKLNDEFSVRFGDVHYSRQKLVEVIPDQQIGWLVTDSQLNFLQDKSEWTGTRIHFEISTVGPQTQILFTHLGLVPGIECFNDCSSGWRFYLGSLQNWITTGVGQPNLVSQA</sequence>
<dbReference type="Proteomes" id="UP000271925">
    <property type="component" value="Unassembled WGS sequence"/>
</dbReference>
<gene>
    <name evidence="1" type="ORF">EHT25_23900</name>
</gene>
<dbReference type="SUPFAM" id="SSF55961">
    <property type="entry name" value="Bet v1-like"/>
    <property type="match status" value="1"/>
</dbReference>
<reference evidence="1 2" key="1">
    <citation type="submission" date="2018-11" db="EMBL/GenBank/DDBJ databases">
        <authorList>
            <person name="Zhou Z."/>
            <person name="Wang G."/>
        </authorList>
    </citation>
    <scope>NUCLEOTIDE SEQUENCE [LARGE SCALE GENOMIC DNA]</scope>
    <source>
        <strain evidence="1 2">KCTC52004</strain>
    </source>
</reference>
<comment type="caution">
    <text evidence="1">The sequence shown here is derived from an EMBL/GenBank/DDBJ whole genome shotgun (WGS) entry which is preliminary data.</text>
</comment>
<accession>A0A3P1BJA5</accession>
<name>A0A3P1BJA5_9BACT</name>
<dbReference type="AlphaFoldDB" id="A0A3P1BJA5"/>
<dbReference type="RefSeq" id="WP_124877681.1">
    <property type="nucleotide sequence ID" value="NZ_RQJO01000010.1"/>
</dbReference>
<dbReference type="EMBL" id="RQJO01000010">
    <property type="protein sequence ID" value="RRB01219.1"/>
    <property type="molecule type" value="Genomic_DNA"/>
</dbReference>
<organism evidence="1 2">
    <name type="scientific">Larkinella rosea</name>
    <dbReference type="NCBI Taxonomy" id="2025312"/>
    <lineage>
        <taxon>Bacteria</taxon>
        <taxon>Pseudomonadati</taxon>
        <taxon>Bacteroidota</taxon>
        <taxon>Cytophagia</taxon>
        <taxon>Cytophagales</taxon>
        <taxon>Spirosomataceae</taxon>
        <taxon>Larkinella</taxon>
    </lineage>
</organism>
<evidence type="ECO:0000313" key="1">
    <source>
        <dbReference type="EMBL" id="RRB01219.1"/>
    </source>
</evidence>
<dbReference type="InterPro" id="IPR023393">
    <property type="entry name" value="START-like_dom_sf"/>
</dbReference>
<evidence type="ECO:0000313" key="2">
    <source>
        <dbReference type="Proteomes" id="UP000271925"/>
    </source>
</evidence>
<dbReference type="Gene3D" id="3.30.530.20">
    <property type="match status" value="1"/>
</dbReference>
<keyword evidence="2" id="KW-1185">Reference proteome</keyword>
<dbReference type="OrthoDB" id="287565at2"/>